<dbReference type="Gene3D" id="1.10.10.10">
    <property type="entry name" value="Winged helix-like DNA-binding domain superfamily/Winged helix DNA-binding domain"/>
    <property type="match status" value="1"/>
</dbReference>
<dbReference type="PANTHER" id="PTHR33202:SF6">
    <property type="entry name" value="ZINC UPTAKE REGULATION PROTEIN"/>
    <property type="match status" value="1"/>
</dbReference>
<keyword evidence="6" id="KW-0804">Transcription</keyword>
<dbReference type="GO" id="GO:0045892">
    <property type="term" value="P:negative regulation of DNA-templated transcription"/>
    <property type="evidence" value="ECO:0007669"/>
    <property type="project" value="TreeGrafter"/>
</dbReference>
<dbReference type="InterPro" id="IPR036388">
    <property type="entry name" value="WH-like_DNA-bd_sf"/>
</dbReference>
<dbReference type="GO" id="GO:0008270">
    <property type="term" value="F:zinc ion binding"/>
    <property type="evidence" value="ECO:0007669"/>
    <property type="project" value="TreeGrafter"/>
</dbReference>
<evidence type="ECO:0000256" key="2">
    <source>
        <dbReference type="ARBA" id="ARBA00022491"/>
    </source>
</evidence>
<keyword evidence="2" id="KW-0678">Repressor</keyword>
<keyword evidence="4" id="KW-0805">Transcription regulation</keyword>
<dbReference type="EMBL" id="CP018889">
    <property type="protein sequence ID" value="AUI70501.1"/>
    <property type="molecule type" value="Genomic_DNA"/>
</dbReference>
<sequence length="165" mass="18137">MALSPLAFSGTLHDHHQCVAHALSQATQLCQQRDVRLTPLRRRVLELIWCSHKPLGAYTILESLHVDEGRRAAPPTVYRALDFLLQQGLIHRIASLNAFIGCIHPDKSHVGQFLICTECGNAAELETPLIADGIALQAKTLGFSIESQVIEIIGHCAVCQQRKSS</sequence>
<dbReference type="KEGG" id="blep:AL038_03625"/>
<organism evidence="8 9">
    <name type="scientific">Beggiatoa leptomitoformis</name>
    <dbReference type="NCBI Taxonomy" id="288004"/>
    <lineage>
        <taxon>Bacteria</taxon>
        <taxon>Pseudomonadati</taxon>
        <taxon>Pseudomonadota</taxon>
        <taxon>Gammaproteobacteria</taxon>
        <taxon>Thiotrichales</taxon>
        <taxon>Thiotrichaceae</taxon>
        <taxon>Beggiatoa</taxon>
    </lineage>
</organism>
<dbReference type="GO" id="GO:0003700">
    <property type="term" value="F:DNA-binding transcription factor activity"/>
    <property type="evidence" value="ECO:0007669"/>
    <property type="project" value="InterPro"/>
</dbReference>
<dbReference type="GO" id="GO:0000976">
    <property type="term" value="F:transcription cis-regulatory region binding"/>
    <property type="evidence" value="ECO:0007669"/>
    <property type="project" value="TreeGrafter"/>
</dbReference>
<comment type="similarity">
    <text evidence="1">Belongs to the Fur family.</text>
</comment>
<evidence type="ECO:0000313" key="9">
    <source>
        <dbReference type="Proteomes" id="UP000234271"/>
    </source>
</evidence>
<evidence type="ECO:0000256" key="5">
    <source>
        <dbReference type="ARBA" id="ARBA00023125"/>
    </source>
</evidence>
<dbReference type="OrthoDB" id="9801127at2"/>
<accession>A0A2N9YIX8</accession>
<dbReference type="SUPFAM" id="SSF46785">
    <property type="entry name" value="Winged helix' DNA-binding domain"/>
    <property type="match status" value="1"/>
</dbReference>
<name>A0A2N9YIX8_9GAMM</name>
<reference evidence="9" key="1">
    <citation type="submission" date="2016-12" db="EMBL/GenBank/DDBJ databases">
        <title>Complete Genome Sequence of Beggiatoa leptomitiformis D-401.</title>
        <authorList>
            <person name="Fomenkov A."/>
            <person name="Vincze T."/>
            <person name="Grabovich M."/>
            <person name="Anton B.P."/>
            <person name="Dubinina G."/>
            <person name="Orlova M."/>
            <person name="Belousova E."/>
            <person name="Roberts R.J."/>
        </authorList>
    </citation>
    <scope>NUCLEOTIDE SEQUENCE [LARGE SCALE GENOMIC DNA]</scope>
    <source>
        <strain evidence="9">D-401</strain>
    </source>
</reference>
<feature type="binding site" evidence="7">
    <location>
        <position position="159"/>
    </location>
    <ligand>
        <name>Zn(2+)</name>
        <dbReference type="ChEBI" id="CHEBI:29105"/>
    </ligand>
</feature>
<dbReference type="PANTHER" id="PTHR33202">
    <property type="entry name" value="ZINC UPTAKE REGULATION PROTEIN"/>
    <property type="match status" value="1"/>
</dbReference>
<comment type="cofactor">
    <cofactor evidence="7">
        <name>Zn(2+)</name>
        <dbReference type="ChEBI" id="CHEBI:29105"/>
    </cofactor>
    <text evidence="7">Binds 1 zinc ion per subunit.</text>
</comment>
<dbReference type="STRING" id="288004.AL038_03625"/>
<keyword evidence="7" id="KW-0479">Metal-binding</keyword>
<keyword evidence="3 7" id="KW-0862">Zinc</keyword>
<dbReference type="Proteomes" id="UP000234271">
    <property type="component" value="Chromosome"/>
</dbReference>
<evidence type="ECO:0000256" key="4">
    <source>
        <dbReference type="ARBA" id="ARBA00023015"/>
    </source>
</evidence>
<dbReference type="GO" id="GO:1900376">
    <property type="term" value="P:regulation of secondary metabolite biosynthetic process"/>
    <property type="evidence" value="ECO:0007669"/>
    <property type="project" value="TreeGrafter"/>
</dbReference>
<keyword evidence="9" id="KW-1185">Reference proteome</keyword>
<proteinExistence type="inferred from homology"/>
<dbReference type="Gene3D" id="3.30.1490.190">
    <property type="match status" value="1"/>
</dbReference>
<dbReference type="Pfam" id="PF01475">
    <property type="entry name" value="FUR"/>
    <property type="match status" value="1"/>
</dbReference>
<gene>
    <name evidence="8" type="ORF">BLE401_02395</name>
</gene>
<protein>
    <submittedName>
        <fullName evidence="8">Transcriptional repressor</fullName>
    </submittedName>
</protein>
<dbReference type="InterPro" id="IPR036390">
    <property type="entry name" value="WH_DNA-bd_sf"/>
</dbReference>
<feature type="binding site" evidence="7">
    <location>
        <position position="116"/>
    </location>
    <ligand>
        <name>Zn(2+)</name>
        <dbReference type="ChEBI" id="CHEBI:29105"/>
    </ligand>
</feature>
<evidence type="ECO:0000256" key="6">
    <source>
        <dbReference type="ARBA" id="ARBA00023163"/>
    </source>
</evidence>
<dbReference type="AlphaFoldDB" id="A0A2N9YIX8"/>
<dbReference type="InterPro" id="IPR043135">
    <property type="entry name" value="Fur_C"/>
</dbReference>
<feature type="binding site" evidence="7">
    <location>
        <position position="156"/>
    </location>
    <ligand>
        <name>Zn(2+)</name>
        <dbReference type="ChEBI" id="CHEBI:29105"/>
    </ligand>
</feature>
<feature type="binding site" evidence="7">
    <location>
        <position position="119"/>
    </location>
    <ligand>
        <name>Zn(2+)</name>
        <dbReference type="ChEBI" id="CHEBI:29105"/>
    </ligand>
</feature>
<evidence type="ECO:0000313" key="8">
    <source>
        <dbReference type="EMBL" id="AUI70501.1"/>
    </source>
</evidence>
<dbReference type="GO" id="GO:0005829">
    <property type="term" value="C:cytosol"/>
    <property type="evidence" value="ECO:0007669"/>
    <property type="project" value="TreeGrafter"/>
</dbReference>
<evidence type="ECO:0000256" key="1">
    <source>
        <dbReference type="ARBA" id="ARBA00007957"/>
    </source>
</evidence>
<keyword evidence="5" id="KW-0238">DNA-binding</keyword>
<dbReference type="InterPro" id="IPR002481">
    <property type="entry name" value="FUR"/>
</dbReference>
<evidence type="ECO:0000256" key="7">
    <source>
        <dbReference type="PIRSR" id="PIRSR602481-1"/>
    </source>
</evidence>
<evidence type="ECO:0000256" key="3">
    <source>
        <dbReference type="ARBA" id="ARBA00022833"/>
    </source>
</evidence>